<dbReference type="GO" id="GO:0003676">
    <property type="term" value="F:nucleic acid binding"/>
    <property type="evidence" value="ECO:0007669"/>
    <property type="project" value="InterPro"/>
</dbReference>
<feature type="region of interest" description="Disordered" evidence="8">
    <location>
        <begin position="252"/>
        <end position="303"/>
    </location>
</feature>
<proteinExistence type="inferred from homology"/>
<dbReference type="PROSITE" id="PS00028">
    <property type="entry name" value="ZINC_FINGER_C2H2_1"/>
    <property type="match status" value="2"/>
</dbReference>
<feature type="compositionally biased region" description="Low complexity" evidence="8">
    <location>
        <begin position="281"/>
        <end position="292"/>
    </location>
</feature>
<dbReference type="InterPro" id="IPR036236">
    <property type="entry name" value="Znf_C2H2_sf"/>
</dbReference>
<dbReference type="Gene3D" id="3.30.160.60">
    <property type="entry name" value="Classic Zinc Finger"/>
    <property type="match status" value="1"/>
</dbReference>
<feature type="domain" description="C2H2-type" evidence="9">
    <location>
        <begin position="68"/>
        <end position="88"/>
    </location>
</feature>
<feature type="compositionally biased region" description="Low complexity" evidence="8">
    <location>
        <begin position="320"/>
        <end position="332"/>
    </location>
</feature>
<dbReference type="PANTHER" id="PTHR13182:SF8">
    <property type="entry name" value="CYTOPLASMIC 60S SUBUNIT BIOGENESIS FACTOR ZNF622"/>
    <property type="match status" value="1"/>
</dbReference>
<dbReference type="Proteomes" id="UP001221757">
    <property type="component" value="Unassembled WGS sequence"/>
</dbReference>
<comment type="similarity">
    <text evidence="7">Belongs to the REI1 family.</text>
</comment>
<dbReference type="GO" id="GO:0005737">
    <property type="term" value="C:cytoplasm"/>
    <property type="evidence" value="ECO:0007669"/>
    <property type="project" value="UniProtKB-SubCell"/>
</dbReference>
<evidence type="ECO:0000313" key="11">
    <source>
        <dbReference type="Proteomes" id="UP001221757"/>
    </source>
</evidence>
<dbReference type="SUPFAM" id="SSF57667">
    <property type="entry name" value="beta-beta-alpha zinc fingers"/>
    <property type="match status" value="2"/>
</dbReference>
<evidence type="ECO:0000256" key="4">
    <source>
        <dbReference type="ARBA" id="ARBA00022723"/>
    </source>
</evidence>
<name>A0AAD7GQT5_MYCRO</name>
<keyword evidence="2" id="KW-0963">Cytoplasm</keyword>
<dbReference type="InterPro" id="IPR003604">
    <property type="entry name" value="Matrin/U1-like-C_Znf_C2H2"/>
</dbReference>
<keyword evidence="5" id="KW-0677">Repeat</keyword>
<dbReference type="InterPro" id="IPR013087">
    <property type="entry name" value="Znf_C2H2_type"/>
</dbReference>
<evidence type="ECO:0000256" key="8">
    <source>
        <dbReference type="SAM" id="MobiDB-lite"/>
    </source>
</evidence>
<keyword evidence="3" id="KW-0690">Ribosome biogenesis</keyword>
<feature type="domain" description="C2H2-type" evidence="9">
    <location>
        <begin position="9"/>
        <end position="31"/>
    </location>
</feature>
<dbReference type="EMBL" id="JARKIE010000015">
    <property type="protein sequence ID" value="KAJ7702259.1"/>
    <property type="molecule type" value="Genomic_DNA"/>
</dbReference>
<dbReference type="InterPro" id="IPR040025">
    <property type="entry name" value="Znf622/Rei1/Reh1"/>
</dbReference>
<dbReference type="Pfam" id="PF12756">
    <property type="entry name" value="zf-C2H2_2"/>
    <property type="match status" value="1"/>
</dbReference>
<sequence>MASSSTFTCNTCSATFDSSAAQRAHMRAPWHLYNLQRRLVSQPPVGLPEWEESQAREDAAAPPARLACPTCEREYTSASAYRRHVGKHAAFASPASSDDAESEPDADADADANADADADVPLLGPTECLFCNRPSPTLAANLAHMHTLHGLFLPAPARLTDLPTLLAYLSALVCRYAECLLCGRRTASRAAAQAHMRDKGHCRIDASPGSELADFWEPEDGSGGADAADAVRAPGPLRLPSGAVLASRADSLRAGHHPPARVAASAEARRVRASEGGGGSTEARGAGRTTARVRGEQGLAGLSEQQRRALAVVEHNMMKRAAGARSAQQWAAEKVANRQKFFRPDVPGRKNG</sequence>
<comment type="subcellular location">
    <subcellularLocation>
        <location evidence="1">Cytoplasm</location>
    </subcellularLocation>
</comment>
<reference evidence="10" key="1">
    <citation type="submission" date="2023-03" db="EMBL/GenBank/DDBJ databases">
        <title>Massive genome expansion in bonnet fungi (Mycena s.s.) driven by repeated elements and novel gene families across ecological guilds.</title>
        <authorList>
            <consortium name="Lawrence Berkeley National Laboratory"/>
            <person name="Harder C.B."/>
            <person name="Miyauchi S."/>
            <person name="Viragh M."/>
            <person name="Kuo A."/>
            <person name="Thoen E."/>
            <person name="Andreopoulos B."/>
            <person name="Lu D."/>
            <person name="Skrede I."/>
            <person name="Drula E."/>
            <person name="Henrissat B."/>
            <person name="Morin E."/>
            <person name="Kohler A."/>
            <person name="Barry K."/>
            <person name="LaButti K."/>
            <person name="Morin E."/>
            <person name="Salamov A."/>
            <person name="Lipzen A."/>
            <person name="Mereny Z."/>
            <person name="Hegedus B."/>
            <person name="Baldrian P."/>
            <person name="Stursova M."/>
            <person name="Weitz H."/>
            <person name="Taylor A."/>
            <person name="Grigoriev I.V."/>
            <person name="Nagy L.G."/>
            <person name="Martin F."/>
            <person name="Kauserud H."/>
        </authorList>
    </citation>
    <scope>NUCLEOTIDE SEQUENCE</scope>
    <source>
        <strain evidence="10">CBHHK067</strain>
    </source>
</reference>
<dbReference type="InterPro" id="IPR041661">
    <property type="entry name" value="ZN622/Rei1/Reh1_Znf-C2H2"/>
</dbReference>
<evidence type="ECO:0000256" key="6">
    <source>
        <dbReference type="ARBA" id="ARBA00022833"/>
    </source>
</evidence>
<evidence type="ECO:0000313" key="10">
    <source>
        <dbReference type="EMBL" id="KAJ7702259.1"/>
    </source>
</evidence>
<dbReference type="GO" id="GO:0030687">
    <property type="term" value="C:preribosome, large subunit precursor"/>
    <property type="evidence" value="ECO:0007669"/>
    <property type="project" value="TreeGrafter"/>
</dbReference>
<dbReference type="AlphaFoldDB" id="A0AAD7GQT5"/>
<dbReference type="GO" id="GO:0042273">
    <property type="term" value="P:ribosomal large subunit biogenesis"/>
    <property type="evidence" value="ECO:0007669"/>
    <property type="project" value="UniProtKB-ARBA"/>
</dbReference>
<keyword evidence="10" id="KW-0863">Zinc-finger</keyword>
<evidence type="ECO:0000256" key="3">
    <source>
        <dbReference type="ARBA" id="ARBA00022517"/>
    </source>
</evidence>
<organism evidence="10 11">
    <name type="scientific">Mycena rosella</name>
    <name type="common">Pink bonnet</name>
    <name type="synonym">Agaricus rosellus</name>
    <dbReference type="NCBI Taxonomy" id="1033263"/>
    <lineage>
        <taxon>Eukaryota</taxon>
        <taxon>Fungi</taxon>
        <taxon>Dikarya</taxon>
        <taxon>Basidiomycota</taxon>
        <taxon>Agaricomycotina</taxon>
        <taxon>Agaricomycetes</taxon>
        <taxon>Agaricomycetidae</taxon>
        <taxon>Agaricales</taxon>
        <taxon>Marasmiineae</taxon>
        <taxon>Mycenaceae</taxon>
        <taxon>Mycena</taxon>
    </lineage>
</organism>
<evidence type="ECO:0000256" key="2">
    <source>
        <dbReference type="ARBA" id="ARBA00022490"/>
    </source>
</evidence>
<feature type="compositionally biased region" description="Basic and acidic residues" evidence="8">
    <location>
        <begin position="342"/>
        <end position="352"/>
    </location>
</feature>
<protein>
    <submittedName>
        <fullName evidence="10">C2H2 type zinc-finger-domain-containing protein</fullName>
    </submittedName>
</protein>
<keyword evidence="11" id="KW-1185">Reference proteome</keyword>
<dbReference type="GO" id="GO:0008270">
    <property type="term" value="F:zinc ion binding"/>
    <property type="evidence" value="ECO:0007669"/>
    <property type="project" value="UniProtKB-KW"/>
</dbReference>
<dbReference type="SMART" id="SM00355">
    <property type="entry name" value="ZnF_C2H2"/>
    <property type="match status" value="4"/>
</dbReference>
<keyword evidence="4" id="KW-0479">Metal-binding</keyword>
<evidence type="ECO:0000256" key="1">
    <source>
        <dbReference type="ARBA" id="ARBA00004496"/>
    </source>
</evidence>
<feature type="region of interest" description="Disordered" evidence="8">
    <location>
        <begin position="320"/>
        <end position="352"/>
    </location>
</feature>
<evidence type="ECO:0000256" key="5">
    <source>
        <dbReference type="ARBA" id="ARBA00022737"/>
    </source>
</evidence>
<feature type="region of interest" description="Disordered" evidence="8">
    <location>
        <begin position="92"/>
        <end position="112"/>
    </location>
</feature>
<feature type="compositionally biased region" description="Acidic residues" evidence="8">
    <location>
        <begin position="98"/>
        <end position="112"/>
    </location>
</feature>
<evidence type="ECO:0000256" key="7">
    <source>
        <dbReference type="ARBA" id="ARBA00034126"/>
    </source>
</evidence>
<gene>
    <name evidence="10" type="ORF">B0H17DRAFT_138289</name>
</gene>
<dbReference type="PANTHER" id="PTHR13182">
    <property type="entry name" value="ZINC FINGER PROTEIN 622"/>
    <property type="match status" value="1"/>
</dbReference>
<comment type="caution">
    <text evidence="10">The sequence shown here is derived from an EMBL/GenBank/DDBJ whole genome shotgun (WGS) entry which is preliminary data.</text>
</comment>
<dbReference type="SMART" id="SM00451">
    <property type="entry name" value="ZnF_U1"/>
    <property type="match status" value="1"/>
</dbReference>
<keyword evidence="6" id="KW-0862">Zinc</keyword>
<accession>A0AAD7GQT5</accession>
<evidence type="ECO:0000259" key="9">
    <source>
        <dbReference type="PROSITE" id="PS00028"/>
    </source>
</evidence>